<evidence type="ECO:0000256" key="6">
    <source>
        <dbReference type="SAM" id="MobiDB-lite"/>
    </source>
</evidence>
<evidence type="ECO:0000313" key="9">
    <source>
        <dbReference type="Proteomes" id="UP001415857"/>
    </source>
</evidence>
<dbReference type="Pfam" id="PF13639">
    <property type="entry name" value="zf-RING_2"/>
    <property type="match status" value="1"/>
</dbReference>
<keyword evidence="1" id="KW-0479">Metal-binding</keyword>
<feature type="compositionally biased region" description="Basic and acidic residues" evidence="6">
    <location>
        <begin position="399"/>
        <end position="410"/>
    </location>
</feature>
<dbReference type="Proteomes" id="UP001415857">
    <property type="component" value="Unassembled WGS sequence"/>
</dbReference>
<keyword evidence="9" id="KW-1185">Reference proteome</keyword>
<evidence type="ECO:0000259" key="7">
    <source>
        <dbReference type="PROSITE" id="PS50089"/>
    </source>
</evidence>
<feature type="region of interest" description="Disordered" evidence="6">
    <location>
        <begin position="399"/>
        <end position="419"/>
    </location>
</feature>
<accession>A0AAP0RKT6</accession>
<feature type="coiled-coil region" evidence="5">
    <location>
        <begin position="245"/>
        <end position="279"/>
    </location>
</feature>
<feature type="coiled-coil region" evidence="5">
    <location>
        <begin position="164"/>
        <end position="191"/>
    </location>
</feature>
<dbReference type="CDD" id="cd16448">
    <property type="entry name" value="RING-H2"/>
    <property type="match status" value="1"/>
</dbReference>
<reference evidence="8 9" key="1">
    <citation type="journal article" date="2024" name="Plant J.">
        <title>Genome sequences and population genomics reveal climatic adaptation and genomic divergence between two closely related sweetgum species.</title>
        <authorList>
            <person name="Xu W.Q."/>
            <person name="Ren C.Q."/>
            <person name="Zhang X.Y."/>
            <person name="Comes H.P."/>
            <person name="Liu X.H."/>
            <person name="Li Y.G."/>
            <person name="Kettle C.J."/>
            <person name="Jalonen R."/>
            <person name="Gaisberger H."/>
            <person name="Ma Y.Z."/>
            <person name="Qiu Y.X."/>
        </authorList>
    </citation>
    <scope>NUCLEOTIDE SEQUENCE [LARGE SCALE GENOMIC DNA]</scope>
    <source>
        <strain evidence="8">Hangzhou</strain>
    </source>
</reference>
<dbReference type="PANTHER" id="PTHR47344:SF1">
    <property type="entry name" value="RING ZINC FINGER PROTEIN-RELATED"/>
    <property type="match status" value="1"/>
</dbReference>
<evidence type="ECO:0000256" key="5">
    <source>
        <dbReference type="SAM" id="Coils"/>
    </source>
</evidence>
<dbReference type="AlphaFoldDB" id="A0AAP0RKT6"/>
<feature type="domain" description="RING-type" evidence="7">
    <location>
        <begin position="12"/>
        <end position="59"/>
    </location>
</feature>
<feature type="coiled-coil region" evidence="5">
    <location>
        <begin position="101"/>
        <end position="135"/>
    </location>
</feature>
<dbReference type="SMART" id="SM00744">
    <property type="entry name" value="RINGv"/>
    <property type="match status" value="1"/>
</dbReference>
<sequence>MVGGNAFGKTICSICYEDLKPIVEDLQAISLCGHVFHELCLQQWFEYCSSKKSSCPVCKQTCSDKNAGRLYFQSVGDPSDPILSQKPVDREEDPEVLRREVRKLEAKVSGVNSTLERQEKDLKELNEELCICKEQAKKEAAFKNEAMKQKALIQQLLHLRSEELDKSSLECSRLQERNMSLAKELAALKLVSDLNLEEEEVLKLASLGNEANNKDTIDILKKSLVIRNKSYKELMAKCNLLGRGETRSLKKLEKAKERINKLKTRVQELETAIEVKDNEVLRALKASKKSTRKGDILNGIHCISNFSSFNNSSSEYRMEQPAAPMFNLDQTGFRKSDNSRDLGVNNAKENTLAHDQERDSFLIDEDVLEIPKAVHKFANFGLKAQISVDVAVQKSSRLRPELASDNDKEAPVQGPSNVAGLSSLRTCTKHEMGNAPDAVVDADVTLLTDDIEQVQPLFQIRKESPSPVPLSQPGDRCFSGGLLGPDGTNRHLGKWCKRVQSKGSMASSVGMQEGSRTNTGDLIAVGADGRGGRIKVLRSLNQSLDGQETSILAKRCKYGAKTSSLPSRGCLQIEHFFGRASQ</sequence>
<keyword evidence="3" id="KW-0862">Zinc</keyword>
<name>A0AAP0RKT6_LIQFO</name>
<dbReference type="EMBL" id="JBBPBK010000008">
    <property type="protein sequence ID" value="KAK9279927.1"/>
    <property type="molecule type" value="Genomic_DNA"/>
</dbReference>
<evidence type="ECO:0000313" key="8">
    <source>
        <dbReference type="EMBL" id="KAK9279927.1"/>
    </source>
</evidence>
<dbReference type="Gene3D" id="3.30.40.10">
    <property type="entry name" value="Zinc/RING finger domain, C3HC4 (zinc finger)"/>
    <property type="match status" value="1"/>
</dbReference>
<keyword evidence="5" id="KW-0175">Coiled coil</keyword>
<comment type="caution">
    <text evidence="8">The sequence shown here is derived from an EMBL/GenBank/DDBJ whole genome shotgun (WGS) entry which is preliminary data.</text>
</comment>
<protein>
    <recommendedName>
        <fullName evidence="7">RING-type domain-containing protein</fullName>
    </recommendedName>
</protein>
<dbReference type="InterPro" id="IPR013083">
    <property type="entry name" value="Znf_RING/FYVE/PHD"/>
</dbReference>
<proteinExistence type="predicted"/>
<evidence type="ECO:0000256" key="3">
    <source>
        <dbReference type="ARBA" id="ARBA00022833"/>
    </source>
</evidence>
<evidence type="ECO:0000256" key="4">
    <source>
        <dbReference type="PROSITE-ProRule" id="PRU00175"/>
    </source>
</evidence>
<evidence type="ECO:0000256" key="1">
    <source>
        <dbReference type="ARBA" id="ARBA00022723"/>
    </source>
</evidence>
<dbReference type="PROSITE" id="PS50089">
    <property type="entry name" value="ZF_RING_2"/>
    <property type="match status" value="1"/>
</dbReference>
<dbReference type="GO" id="GO:0008270">
    <property type="term" value="F:zinc ion binding"/>
    <property type="evidence" value="ECO:0007669"/>
    <property type="project" value="UniProtKB-KW"/>
</dbReference>
<dbReference type="SUPFAM" id="SSF57850">
    <property type="entry name" value="RING/U-box"/>
    <property type="match status" value="1"/>
</dbReference>
<dbReference type="InterPro" id="IPR001841">
    <property type="entry name" value="Znf_RING"/>
</dbReference>
<dbReference type="InterPro" id="IPR011016">
    <property type="entry name" value="Znf_RING-CH"/>
</dbReference>
<dbReference type="SMART" id="SM00184">
    <property type="entry name" value="RING"/>
    <property type="match status" value="1"/>
</dbReference>
<organism evidence="8 9">
    <name type="scientific">Liquidambar formosana</name>
    <name type="common">Formosan gum</name>
    <dbReference type="NCBI Taxonomy" id="63359"/>
    <lineage>
        <taxon>Eukaryota</taxon>
        <taxon>Viridiplantae</taxon>
        <taxon>Streptophyta</taxon>
        <taxon>Embryophyta</taxon>
        <taxon>Tracheophyta</taxon>
        <taxon>Spermatophyta</taxon>
        <taxon>Magnoliopsida</taxon>
        <taxon>eudicotyledons</taxon>
        <taxon>Gunneridae</taxon>
        <taxon>Pentapetalae</taxon>
        <taxon>Saxifragales</taxon>
        <taxon>Altingiaceae</taxon>
        <taxon>Liquidambar</taxon>
    </lineage>
</organism>
<evidence type="ECO:0000256" key="2">
    <source>
        <dbReference type="ARBA" id="ARBA00022771"/>
    </source>
</evidence>
<dbReference type="PANTHER" id="PTHR47344">
    <property type="entry name" value="RING ZINC FINGER PROTEIN-RELATED"/>
    <property type="match status" value="1"/>
</dbReference>
<keyword evidence="2 4" id="KW-0863">Zinc-finger</keyword>
<gene>
    <name evidence="8" type="ORF">L1049_013611</name>
</gene>